<dbReference type="PROSITE" id="PS00018">
    <property type="entry name" value="EF_HAND_1"/>
    <property type="match status" value="2"/>
</dbReference>
<name>A0A3M7R697_BRAPC</name>
<dbReference type="PANTHER" id="PTHR23055:SF69">
    <property type="entry name" value="NEURONAL CALCIUM SENSOR 2"/>
    <property type="match status" value="1"/>
</dbReference>
<evidence type="ECO:0000313" key="7">
    <source>
        <dbReference type="Proteomes" id="UP000276133"/>
    </source>
</evidence>
<reference evidence="6 7" key="1">
    <citation type="journal article" date="2018" name="Sci. Rep.">
        <title>Genomic signatures of local adaptation to the degree of environmental predictability in rotifers.</title>
        <authorList>
            <person name="Franch-Gras L."/>
            <person name="Hahn C."/>
            <person name="Garcia-Roger E.M."/>
            <person name="Carmona M.J."/>
            <person name="Serra M."/>
            <person name="Gomez A."/>
        </authorList>
    </citation>
    <scope>NUCLEOTIDE SEQUENCE [LARGE SCALE GENOMIC DNA]</scope>
    <source>
        <strain evidence="6">HYR1</strain>
    </source>
</reference>
<dbReference type="InterPro" id="IPR002048">
    <property type="entry name" value="EF_hand_dom"/>
</dbReference>
<dbReference type="EMBL" id="REGN01004101">
    <property type="protein sequence ID" value="RNA19097.1"/>
    <property type="molecule type" value="Genomic_DNA"/>
</dbReference>
<feature type="domain" description="EF-hand" evidence="5">
    <location>
        <begin position="67"/>
        <end position="102"/>
    </location>
</feature>
<dbReference type="SUPFAM" id="SSF47473">
    <property type="entry name" value="EF-hand"/>
    <property type="match status" value="1"/>
</dbReference>
<keyword evidence="2" id="KW-0479">Metal-binding</keyword>
<dbReference type="InterPro" id="IPR011992">
    <property type="entry name" value="EF-hand-dom_pair"/>
</dbReference>
<keyword evidence="4" id="KW-0106">Calcium</keyword>
<dbReference type="GO" id="GO:0005509">
    <property type="term" value="F:calcium ion binding"/>
    <property type="evidence" value="ECO:0007669"/>
    <property type="project" value="InterPro"/>
</dbReference>
<accession>A0A3M7R697</accession>
<dbReference type="SMART" id="SM00054">
    <property type="entry name" value="EFh"/>
    <property type="match status" value="3"/>
</dbReference>
<dbReference type="Proteomes" id="UP000276133">
    <property type="component" value="Unassembled WGS sequence"/>
</dbReference>
<evidence type="ECO:0000256" key="2">
    <source>
        <dbReference type="ARBA" id="ARBA00022723"/>
    </source>
</evidence>
<comment type="caution">
    <text evidence="6">The sequence shown here is derived from an EMBL/GenBank/DDBJ whole genome shotgun (WGS) entry which is preliminary data.</text>
</comment>
<dbReference type="InterPro" id="IPR018247">
    <property type="entry name" value="EF_Hand_1_Ca_BS"/>
</dbReference>
<evidence type="ECO:0000256" key="1">
    <source>
        <dbReference type="ARBA" id="ARBA00006049"/>
    </source>
</evidence>
<dbReference type="PANTHER" id="PTHR23055">
    <property type="entry name" value="CALCIUM BINDING PROTEINS"/>
    <property type="match status" value="1"/>
</dbReference>
<evidence type="ECO:0000256" key="4">
    <source>
        <dbReference type="ARBA" id="ARBA00022837"/>
    </source>
</evidence>
<dbReference type="InterPro" id="IPR028846">
    <property type="entry name" value="Recoverin"/>
</dbReference>
<evidence type="ECO:0000256" key="3">
    <source>
        <dbReference type="ARBA" id="ARBA00022737"/>
    </source>
</evidence>
<gene>
    <name evidence="6" type="ORF">BpHYR1_049260</name>
</gene>
<dbReference type="OrthoDB" id="191686at2759"/>
<keyword evidence="3" id="KW-0677">Repeat</keyword>
<proteinExistence type="inferred from homology"/>
<comment type="similarity">
    <text evidence="1">Belongs to the recoverin family.</text>
</comment>
<feature type="domain" description="EF-hand" evidence="5">
    <location>
        <begin position="149"/>
        <end position="184"/>
    </location>
</feature>
<dbReference type="AlphaFoldDB" id="A0A3M7R697"/>
<feature type="domain" description="EF-hand" evidence="5">
    <location>
        <begin position="103"/>
        <end position="138"/>
    </location>
</feature>
<sequence length="193" mass="22170">MGNKGGKKKADKTILTEEEIQFLLKNTNYNREQIKKWHAGFLLDCPKGELDKKKFLQVYKEFFPTGKADTFATEVFKLFDTDSSGKIDFVEFLVAISTSSSGDIRKKLAMAFDLYDTSDNGRIEKKEMVKLLNAIFDLYGEKNRKGDNDPKERTEAIFRKMDTNYSNTLDEKEFIEGCLSDPVLMKFLNPTLV</sequence>
<dbReference type="STRING" id="10195.A0A3M7R697"/>
<evidence type="ECO:0000259" key="5">
    <source>
        <dbReference type="PROSITE" id="PS50222"/>
    </source>
</evidence>
<dbReference type="PRINTS" id="PR00450">
    <property type="entry name" value="RECOVERIN"/>
</dbReference>
<protein>
    <submittedName>
        <fullName evidence="6">Neuronal calcium sensor 2-like</fullName>
    </submittedName>
</protein>
<keyword evidence="7" id="KW-1185">Reference proteome</keyword>
<evidence type="ECO:0000313" key="6">
    <source>
        <dbReference type="EMBL" id="RNA19097.1"/>
    </source>
</evidence>
<organism evidence="6 7">
    <name type="scientific">Brachionus plicatilis</name>
    <name type="common">Marine rotifer</name>
    <name type="synonym">Brachionus muelleri</name>
    <dbReference type="NCBI Taxonomy" id="10195"/>
    <lineage>
        <taxon>Eukaryota</taxon>
        <taxon>Metazoa</taxon>
        <taxon>Spiralia</taxon>
        <taxon>Gnathifera</taxon>
        <taxon>Rotifera</taxon>
        <taxon>Eurotatoria</taxon>
        <taxon>Monogononta</taxon>
        <taxon>Pseudotrocha</taxon>
        <taxon>Ploima</taxon>
        <taxon>Brachionidae</taxon>
        <taxon>Brachionus</taxon>
    </lineage>
</organism>
<dbReference type="FunFam" id="1.10.238.10:FF:000009">
    <property type="entry name" value="Visinin-like protein 1"/>
    <property type="match status" value="1"/>
</dbReference>
<dbReference type="PROSITE" id="PS50222">
    <property type="entry name" value="EF_HAND_2"/>
    <property type="match status" value="3"/>
</dbReference>
<dbReference type="Pfam" id="PF00036">
    <property type="entry name" value="EF-hand_1"/>
    <property type="match status" value="1"/>
</dbReference>
<dbReference type="CDD" id="cd00051">
    <property type="entry name" value="EFh"/>
    <property type="match status" value="2"/>
</dbReference>
<dbReference type="Gene3D" id="1.10.238.10">
    <property type="entry name" value="EF-hand"/>
    <property type="match status" value="1"/>
</dbReference>
<dbReference type="Pfam" id="PF13499">
    <property type="entry name" value="EF-hand_7"/>
    <property type="match status" value="1"/>
</dbReference>